<dbReference type="HOGENOM" id="CLU_007795_2_0_2"/>
<dbReference type="GO" id="GO:0032259">
    <property type="term" value="P:methylation"/>
    <property type="evidence" value="ECO:0007669"/>
    <property type="project" value="UniProtKB-KW"/>
</dbReference>
<dbReference type="OrthoDB" id="93530at2157"/>
<dbReference type="Proteomes" id="UP000001826">
    <property type="component" value="Chromosome"/>
</dbReference>
<evidence type="ECO:0000313" key="3">
    <source>
        <dbReference type="Proteomes" id="UP000001826"/>
    </source>
</evidence>
<keyword evidence="2" id="KW-0808">Transferase</keyword>
<dbReference type="InParanoid" id="Q8TVX9"/>
<dbReference type="KEGG" id="mka:MK1259"/>
<dbReference type="RefSeq" id="WP_011019627.1">
    <property type="nucleotide sequence ID" value="NC_003551.1"/>
</dbReference>
<dbReference type="InterPro" id="IPR014455">
    <property type="entry name" value="N6_adenine_Mtase_MK1259"/>
</dbReference>
<keyword evidence="2" id="KW-0489">Methyltransferase</keyword>
<dbReference type="STRING" id="190192.MK1259"/>
<sequence>MPTRDRKIDERFPARDVTDEVAREMPITGRPPLQYIHVWWARRPLSASRAAVLTTLVPVDADEDELLEILHVGEDQASWKYTPVTGSHADTSSKGADLRQFIPGDARDEGHGVTLRRMYREATGSERPLVVDPMAGGGSIPFEALRLGCRVVAGELNPVAWLVLKATLEYPVEYGGELLEKMRGFFAEIRKELEQRVGEFYGDNDRAYVWIKWIECPRCGLKVPTRPNWWLLRKRGKPEESLVILPDVPEEGEGNEVGFDVVRYSEAREDGFDPGRGTVSRGAVTCPRCGTTIQREQVHRLSRRHFEDEHGFVRAYLAAIVEGSGRGKEYRAATDRDLEFFERAREELFERWDELVAEDLIPTEEIPEGEKTREPRLRGIDSFYKLFNERQLLVHAELLRVIRELSGGLDDEYREPLTVYAMIAFDKMINYNTICSRWEYTRGVVKGIFDQHAYSWAWDYGEMNVLAEDGGWYWAAPNVLKAFRQISQALSGVDGDVEVILGDARALPQHLRNLGVESVDAIVVDPPYYDNVQYAELADFFYVWLKRLFGHPTFLVTISRSSPESAMEFQRAFSNELTPKDEEIVANRTRHDDPEREYERGLREFLEACREVLPEHGRLTLMFTHKATEAWTSLVRALRDAGFEITEVWPVRTESEHSLHQRWKAAVGTTQIIACRPRSGSEVTTWRRVRDEVRRNVREAFRRAADLVFSDAERLVVARGAALRPYTRYDKVLRSRGDEEVEVSPEEVMEEAYRAVPEAIADQFEETIGETPGFEDLDEAGRFYFLYRFFWGYPKEPSEAPDYEDVLMLAHATDFPLNKYEYRRRPDAKGKLVRVSSTRDRGTVAILDDFESRKPGRVNNQVDALHAVLTALTREGDELDMRTALEVAFEHEELFEPIARALARLREYRLEEVEDEGELDERYPELKYAALVLKKMREVKQRRRLLGG</sequence>
<reference evidence="2 3" key="1">
    <citation type="journal article" date="2002" name="Proc. Natl. Acad. Sci. U.S.A.">
        <title>The complete genome of hyperthermophile Methanopyrus kandleri AV19 and monophyly of archaeal methanogens.</title>
        <authorList>
            <person name="Slesarev A.I."/>
            <person name="Mezhevaya K.V."/>
            <person name="Makarova K.S."/>
            <person name="Polushin N.N."/>
            <person name="Shcherbinina O.V."/>
            <person name="Shakhova V.V."/>
            <person name="Belova G.I."/>
            <person name="Aravind L."/>
            <person name="Natale D.A."/>
            <person name="Rogozin I.B."/>
            <person name="Tatusov R.L."/>
            <person name="Wolf Y.I."/>
            <person name="Stetter K.O."/>
            <person name="Malykh A.G."/>
            <person name="Koonin E.V."/>
            <person name="Kozyavkin S.A."/>
        </authorList>
    </citation>
    <scope>NUCLEOTIDE SEQUENCE [LARGE SCALE GENOMIC DNA]</scope>
    <source>
        <strain evidence="3">AV19 / DSM 6324 / JCM 9639 / NBRC 100938</strain>
    </source>
</reference>
<proteinExistence type="predicted"/>
<dbReference type="InterPro" id="IPR002052">
    <property type="entry name" value="DNA_methylase_N6_adenine_CS"/>
</dbReference>
<dbReference type="Gene3D" id="3.40.50.150">
    <property type="entry name" value="Vaccinia Virus protein VP39"/>
    <property type="match status" value="2"/>
</dbReference>
<dbReference type="InterPro" id="IPR029063">
    <property type="entry name" value="SAM-dependent_MTases_sf"/>
</dbReference>
<feature type="domain" description="DUF1156" evidence="1">
    <location>
        <begin position="12"/>
        <end position="59"/>
    </location>
</feature>
<evidence type="ECO:0000259" key="1">
    <source>
        <dbReference type="Pfam" id="PF06634"/>
    </source>
</evidence>
<gene>
    <name evidence="2" type="ordered locus">MK1259</name>
</gene>
<dbReference type="Pfam" id="PF06634">
    <property type="entry name" value="DUF1156"/>
    <property type="match status" value="1"/>
</dbReference>
<accession>Q8TVX9</accession>
<dbReference type="PIRSF" id="PIRSF009427">
    <property type="entry name" value="UCP009427_DNAmts"/>
    <property type="match status" value="1"/>
</dbReference>
<organism evidence="2 3">
    <name type="scientific">Methanopyrus kandleri (strain AV19 / DSM 6324 / JCM 9639 / NBRC 100938)</name>
    <dbReference type="NCBI Taxonomy" id="190192"/>
    <lineage>
        <taxon>Archaea</taxon>
        <taxon>Methanobacteriati</taxon>
        <taxon>Methanobacteriota</taxon>
        <taxon>Methanomada group</taxon>
        <taxon>Methanopyri</taxon>
        <taxon>Methanopyrales</taxon>
        <taxon>Methanopyraceae</taxon>
        <taxon>Methanopyrus</taxon>
    </lineage>
</organism>
<dbReference type="GeneID" id="1477854"/>
<name>Q8TVX9_METKA</name>
<evidence type="ECO:0000313" key="2">
    <source>
        <dbReference type="EMBL" id="AAM02472.1"/>
    </source>
</evidence>
<dbReference type="PaxDb" id="190192-MK1259"/>
<dbReference type="GO" id="GO:0008168">
    <property type="term" value="F:methyltransferase activity"/>
    <property type="evidence" value="ECO:0007669"/>
    <property type="project" value="UniProtKB-KW"/>
</dbReference>
<dbReference type="REBASE" id="5983">
    <property type="entry name" value="M.MkaORF1259P"/>
</dbReference>
<protein>
    <submittedName>
        <fullName evidence="2">Predicted DNA methylase containing a Zn-ribbon module</fullName>
    </submittedName>
</protein>
<dbReference type="SUPFAM" id="SSF53335">
    <property type="entry name" value="S-adenosyl-L-methionine-dependent methyltransferases"/>
    <property type="match status" value="2"/>
</dbReference>
<dbReference type="EMBL" id="AE009439">
    <property type="protein sequence ID" value="AAM02472.1"/>
    <property type="molecule type" value="Genomic_DNA"/>
</dbReference>
<dbReference type="PROSITE" id="PS00092">
    <property type="entry name" value="N6_MTASE"/>
    <property type="match status" value="1"/>
</dbReference>
<keyword evidence="3" id="KW-1185">Reference proteome</keyword>
<dbReference type="InterPro" id="IPR009537">
    <property type="entry name" value="DUF1156"/>
</dbReference>
<dbReference type="GO" id="GO:0003676">
    <property type="term" value="F:nucleic acid binding"/>
    <property type="evidence" value="ECO:0007669"/>
    <property type="project" value="InterPro"/>
</dbReference>
<dbReference type="AlphaFoldDB" id="Q8TVX9"/>
<dbReference type="EnsemblBacteria" id="AAM02472">
    <property type="protein sequence ID" value="AAM02472"/>
    <property type="gene ID" value="MK1259"/>
</dbReference>